<dbReference type="OrthoDB" id="245242at2759"/>
<keyword evidence="2" id="KW-1185">Reference proteome</keyword>
<comment type="caution">
    <text evidence="1">The sequence shown here is derived from an EMBL/GenBank/DDBJ whole genome shotgun (WGS) entry which is preliminary data.</text>
</comment>
<evidence type="ECO:0000313" key="2">
    <source>
        <dbReference type="Proteomes" id="UP000031737"/>
    </source>
</evidence>
<sequence length="73" mass="7970">MSRDESELDDVSAASGVMVVNQEIWSKRSSPKFELRVAEVTIPDSDVVMRRGALEANGVSCGLIHFFNNAVNS</sequence>
<accession>A0A061IX31</accession>
<reference evidence="1 2" key="1">
    <citation type="submission" date="2013-07" db="EMBL/GenBank/DDBJ databases">
        <authorList>
            <person name="Stoco P.H."/>
            <person name="Wagner G."/>
            <person name="Gerber A."/>
            <person name="Zaha A."/>
            <person name="Thompson C."/>
            <person name="Bartholomeu D.C."/>
            <person name="Luckemeyer D.D."/>
            <person name="Bahia D."/>
            <person name="Loreto E."/>
            <person name="Prestes E.B."/>
            <person name="Lima F.M."/>
            <person name="Rodrigues-Luiz G."/>
            <person name="Vallejo G.A."/>
            <person name="Filho J.F."/>
            <person name="Monteiro K.M."/>
            <person name="Tyler K.M."/>
            <person name="de Almeida L.G."/>
            <person name="Ortiz M.F."/>
            <person name="Siervo M.A."/>
            <person name="de Moraes M.H."/>
            <person name="Cunha O.L."/>
            <person name="Mendonca-Neto R."/>
            <person name="Silva R."/>
            <person name="Teixeira S.M."/>
            <person name="Murta S.M."/>
            <person name="Sincero T.C."/>
            <person name="Mendes T.A."/>
            <person name="Urmenyi T.P."/>
            <person name="Silva V.G."/>
            <person name="da Rocha W.D."/>
            <person name="Andersson B."/>
            <person name="Romanha A.J."/>
            <person name="Steindel M."/>
            <person name="de Vasconcelos A.T."/>
            <person name="Grisard E.C."/>
        </authorList>
    </citation>
    <scope>NUCLEOTIDE SEQUENCE [LARGE SCALE GENOMIC DNA]</scope>
    <source>
        <strain evidence="1 2">SC58</strain>
    </source>
</reference>
<protein>
    <submittedName>
        <fullName evidence="1">Uncharacterized protein</fullName>
    </submittedName>
</protein>
<dbReference type="Proteomes" id="UP000031737">
    <property type="component" value="Unassembled WGS sequence"/>
</dbReference>
<dbReference type="AlphaFoldDB" id="A0A061IX31"/>
<name>A0A061IX31_TRYRA</name>
<dbReference type="EMBL" id="AUPL01004604">
    <property type="protein sequence ID" value="ESL07703.1"/>
    <property type="molecule type" value="Genomic_DNA"/>
</dbReference>
<gene>
    <name evidence="1" type="ORF">TRSC58_04604</name>
</gene>
<evidence type="ECO:0000313" key="1">
    <source>
        <dbReference type="EMBL" id="ESL07703.1"/>
    </source>
</evidence>
<organism evidence="1 2">
    <name type="scientific">Trypanosoma rangeli SC58</name>
    <dbReference type="NCBI Taxonomy" id="429131"/>
    <lineage>
        <taxon>Eukaryota</taxon>
        <taxon>Discoba</taxon>
        <taxon>Euglenozoa</taxon>
        <taxon>Kinetoplastea</taxon>
        <taxon>Metakinetoplastina</taxon>
        <taxon>Trypanosomatida</taxon>
        <taxon>Trypanosomatidae</taxon>
        <taxon>Trypanosoma</taxon>
        <taxon>Herpetosoma</taxon>
    </lineage>
</organism>
<proteinExistence type="predicted"/>
<dbReference type="VEuPathDB" id="TriTrypDB:TRSC58_04604"/>